<evidence type="ECO:0000313" key="1">
    <source>
        <dbReference type="EMBL" id="TGX52358.1"/>
    </source>
</evidence>
<accession>A0A4S1X8K7</accession>
<comment type="caution">
    <text evidence="1">The sequence shown here is derived from an EMBL/GenBank/DDBJ whole genome shotgun (WGS) entry which is preliminary data.</text>
</comment>
<evidence type="ECO:0000313" key="2">
    <source>
        <dbReference type="Proteomes" id="UP000306147"/>
    </source>
</evidence>
<sequence>MTGLTSSPRLIKGALIGVDLFNPLASIVVFQYNPDTMTRRLEPRGGGSGGDKGEAFRLAGPPKETITVSVEIDAADQLEANNPLAIATGITPTLAALEMLVYPKTALVIANSVLGAAGIIEILPTDAPMTLFVWGPTRVLPVKVGGITITEEAYDPLLNPIRAKVDLTLNVLSYNDLSLGSAGNALFMVHQVTKEVLATTNIFASIQNVGAGLKL</sequence>
<protein>
    <submittedName>
        <fullName evidence="1">Uncharacterized protein</fullName>
    </submittedName>
</protein>
<organism evidence="1 2">
    <name type="scientific">Sphingomonas gei</name>
    <dbReference type="NCBI Taxonomy" id="1395960"/>
    <lineage>
        <taxon>Bacteria</taxon>
        <taxon>Pseudomonadati</taxon>
        <taxon>Pseudomonadota</taxon>
        <taxon>Alphaproteobacteria</taxon>
        <taxon>Sphingomonadales</taxon>
        <taxon>Sphingomonadaceae</taxon>
        <taxon>Sphingomonas</taxon>
    </lineage>
</organism>
<reference evidence="1 2" key="1">
    <citation type="submission" date="2019-04" db="EMBL/GenBank/DDBJ databases">
        <title>Sphingomonas psychrotolerans sp. nov., isolated from soil in the Tianshan Mountains, Xinjiang, China.</title>
        <authorList>
            <person name="Luo Y."/>
            <person name="Sheng H."/>
        </authorList>
    </citation>
    <scope>NUCLEOTIDE SEQUENCE [LARGE SCALE GENOMIC DNA]</scope>
    <source>
        <strain evidence="1 2">ZFGT-11</strain>
    </source>
</reference>
<dbReference type="RefSeq" id="WP_135964900.1">
    <property type="nucleotide sequence ID" value="NZ_SRXT01000006.1"/>
</dbReference>
<dbReference type="Proteomes" id="UP000306147">
    <property type="component" value="Unassembled WGS sequence"/>
</dbReference>
<proteinExistence type="predicted"/>
<dbReference type="OrthoDB" id="661223at2"/>
<dbReference type="AlphaFoldDB" id="A0A4S1X8K7"/>
<keyword evidence="2" id="KW-1185">Reference proteome</keyword>
<name>A0A4S1X8K7_9SPHN</name>
<dbReference type="EMBL" id="SRXT01000006">
    <property type="protein sequence ID" value="TGX52358.1"/>
    <property type="molecule type" value="Genomic_DNA"/>
</dbReference>
<gene>
    <name evidence="1" type="ORF">E5A73_16320</name>
</gene>